<evidence type="ECO:0000313" key="4">
    <source>
        <dbReference type="EMBL" id="MEE1945949.1"/>
    </source>
</evidence>
<evidence type="ECO:0000259" key="3">
    <source>
        <dbReference type="PROSITE" id="PS51186"/>
    </source>
</evidence>
<dbReference type="PROSITE" id="PS51186">
    <property type="entry name" value="GNAT"/>
    <property type="match status" value="1"/>
</dbReference>
<dbReference type="PANTHER" id="PTHR43877">
    <property type="entry name" value="AMINOALKYLPHOSPHONATE N-ACETYLTRANSFERASE-RELATED-RELATED"/>
    <property type="match status" value="1"/>
</dbReference>
<dbReference type="RefSeq" id="WP_330108267.1">
    <property type="nucleotide sequence ID" value="NZ_JAZDQT010000002.1"/>
</dbReference>
<dbReference type="EMBL" id="JAZDQT010000002">
    <property type="protein sequence ID" value="MEE1945949.1"/>
    <property type="molecule type" value="Genomic_DNA"/>
</dbReference>
<dbReference type="CDD" id="cd04301">
    <property type="entry name" value="NAT_SF"/>
    <property type="match status" value="1"/>
</dbReference>
<comment type="caution">
    <text evidence="4">The sequence shown here is derived from an EMBL/GenBank/DDBJ whole genome shotgun (WGS) entry which is preliminary data.</text>
</comment>
<evidence type="ECO:0000256" key="2">
    <source>
        <dbReference type="ARBA" id="ARBA00023315"/>
    </source>
</evidence>
<keyword evidence="2" id="KW-0012">Acyltransferase</keyword>
<dbReference type="PANTHER" id="PTHR43877:SF1">
    <property type="entry name" value="ACETYLTRANSFERASE"/>
    <property type="match status" value="1"/>
</dbReference>
<dbReference type="InterPro" id="IPR016181">
    <property type="entry name" value="Acyl_CoA_acyltransferase"/>
</dbReference>
<evidence type="ECO:0000256" key="1">
    <source>
        <dbReference type="ARBA" id="ARBA00022679"/>
    </source>
</evidence>
<dbReference type="SUPFAM" id="SSF55729">
    <property type="entry name" value="Acyl-CoA N-acyltransferases (Nat)"/>
    <property type="match status" value="1"/>
</dbReference>
<protein>
    <submittedName>
        <fullName evidence="4">GNAT family N-acetyltransferase</fullName>
    </submittedName>
</protein>
<feature type="domain" description="N-acetyltransferase" evidence="3">
    <location>
        <begin position="1"/>
        <end position="143"/>
    </location>
</feature>
<dbReference type="Proteomes" id="UP001336835">
    <property type="component" value="Unassembled WGS sequence"/>
</dbReference>
<gene>
    <name evidence="4" type="ORF">VRU48_12585</name>
</gene>
<keyword evidence="5" id="KW-1185">Reference proteome</keyword>
<name>A0ABU7I992_9SPHI</name>
<evidence type="ECO:0000313" key="5">
    <source>
        <dbReference type="Proteomes" id="UP001336835"/>
    </source>
</evidence>
<dbReference type="Gene3D" id="3.40.630.30">
    <property type="match status" value="1"/>
</dbReference>
<dbReference type="Pfam" id="PF00583">
    <property type="entry name" value="Acetyltransf_1"/>
    <property type="match status" value="1"/>
</dbReference>
<sequence>MIFREATTTTTDIKPIQMVRNSVKENRLSDPSLVSDADCEEFINRKGKGWVCEINQQIVGFAIADLQAQNIWALFVHPQFENHGIGKQLHQLMLDWYFAQGPIHVWLSTAPGTRAETFYQKAGWKATGMQGKEIRFEMSLTDWKKRN</sequence>
<organism evidence="4 5">
    <name type="scientific">Pedobacter albus</name>
    <dbReference type="NCBI Taxonomy" id="3113905"/>
    <lineage>
        <taxon>Bacteria</taxon>
        <taxon>Pseudomonadati</taxon>
        <taxon>Bacteroidota</taxon>
        <taxon>Sphingobacteriia</taxon>
        <taxon>Sphingobacteriales</taxon>
        <taxon>Sphingobacteriaceae</taxon>
        <taxon>Pedobacter</taxon>
    </lineage>
</organism>
<accession>A0ABU7I992</accession>
<proteinExistence type="predicted"/>
<keyword evidence="1" id="KW-0808">Transferase</keyword>
<reference evidence="4 5" key="1">
    <citation type="submission" date="2024-01" db="EMBL/GenBank/DDBJ databases">
        <title>Pedobacter sp. nov., isolated from fresh soil.</title>
        <authorList>
            <person name="Le N.T.T."/>
        </authorList>
    </citation>
    <scope>NUCLEOTIDE SEQUENCE [LARGE SCALE GENOMIC DNA]</scope>
    <source>
        <strain evidence="4 5">KR3-3</strain>
    </source>
</reference>
<dbReference type="InterPro" id="IPR050832">
    <property type="entry name" value="Bact_Acetyltransf"/>
</dbReference>
<dbReference type="InterPro" id="IPR000182">
    <property type="entry name" value="GNAT_dom"/>
</dbReference>